<feature type="chain" id="PRO_5036724177" description="Polysaccharide lyase-like protein" evidence="1">
    <location>
        <begin position="33"/>
        <end position="284"/>
    </location>
</feature>
<evidence type="ECO:0000313" key="2">
    <source>
        <dbReference type="EMBL" id="GGY20316.1"/>
    </source>
</evidence>
<keyword evidence="1" id="KW-0732">Signal</keyword>
<name>A0A918UB28_9NEIS</name>
<dbReference type="EMBL" id="BMYX01000014">
    <property type="protein sequence ID" value="GGY20316.1"/>
    <property type="molecule type" value="Genomic_DNA"/>
</dbReference>
<dbReference type="InterPro" id="IPR025975">
    <property type="entry name" value="Polysacc_lyase"/>
</dbReference>
<comment type="caution">
    <text evidence="2">The sequence shown here is derived from an EMBL/GenBank/DDBJ whole genome shotgun (WGS) entry which is preliminary data.</text>
</comment>
<gene>
    <name evidence="2" type="ORF">GCM10011289_24860</name>
</gene>
<reference evidence="2" key="1">
    <citation type="journal article" date="2014" name="Int. J. Syst. Evol. Microbiol.">
        <title>Complete genome sequence of Corynebacterium casei LMG S-19264T (=DSM 44701T), isolated from a smear-ripened cheese.</title>
        <authorList>
            <consortium name="US DOE Joint Genome Institute (JGI-PGF)"/>
            <person name="Walter F."/>
            <person name="Albersmeier A."/>
            <person name="Kalinowski J."/>
            <person name="Ruckert C."/>
        </authorList>
    </citation>
    <scope>NUCLEOTIDE SEQUENCE</scope>
    <source>
        <strain evidence="2">KCTC 32182</strain>
    </source>
</reference>
<evidence type="ECO:0008006" key="4">
    <source>
        <dbReference type="Google" id="ProtNLM"/>
    </source>
</evidence>
<proteinExistence type="predicted"/>
<dbReference type="Pfam" id="PF14099">
    <property type="entry name" value="Polysacc_lyase"/>
    <property type="match status" value="1"/>
</dbReference>
<dbReference type="AlphaFoldDB" id="A0A918UB28"/>
<dbReference type="Proteomes" id="UP000645257">
    <property type="component" value="Unassembled WGS sequence"/>
</dbReference>
<reference evidence="2" key="2">
    <citation type="submission" date="2020-09" db="EMBL/GenBank/DDBJ databases">
        <authorList>
            <person name="Sun Q."/>
            <person name="Kim S."/>
        </authorList>
    </citation>
    <scope>NUCLEOTIDE SEQUENCE</scope>
    <source>
        <strain evidence="2">KCTC 32182</strain>
    </source>
</reference>
<organism evidence="2 3">
    <name type="scientific">Paludibacterium paludis</name>
    <dbReference type="NCBI Taxonomy" id="1225769"/>
    <lineage>
        <taxon>Bacteria</taxon>
        <taxon>Pseudomonadati</taxon>
        <taxon>Pseudomonadota</taxon>
        <taxon>Betaproteobacteria</taxon>
        <taxon>Neisseriales</taxon>
        <taxon>Chromobacteriaceae</taxon>
        <taxon>Paludibacterium</taxon>
    </lineage>
</organism>
<sequence>MFRALKWKNGFPGYLRHVFLSCLFVCSGVAAAAVSGDVKNTADWEGRKSDGVVHPSSASRPVSYPFKEDFRGELSAWKIVLDDQYDHPAGQNPRARVVDAPGGAGQKAMRFELTGRPGEFRSEISLPAEEDFQDRWYRASVFVEKVPTNPSGQIVMQWHAQMGKSRVDRDFPNLALWVSGNRWTLKLAYGTPDNIQRGTVDLGEAQPGQWTEWQFHVRWSPTADGSVSVWRNGVHLHEQATPTCYSGLIERTPYFKTGIYRPLRKRGDNSEPPTVVYVKDIEIH</sequence>
<accession>A0A918UB28</accession>
<feature type="signal peptide" evidence="1">
    <location>
        <begin position="1"/>
        <end position="32"/>
    </location>
</feature>
<evidence type="ECO:0000256" key="1">
    <source>
        <dbReference type="SAM" id="SignalP"/>
    </source>
</evidence>
<keyword evidence="3" id="KW-1185">Reference proteome</keyword>
<dbReference type="Gene3D" id="2.60.120.200">
    <property type="match status" value="1"/>
</dbReference>
<dbReference type="RefSeq" id="WP_189534777.1">
    <property type="nucleotide sequence ID" value="NZ_BMYX01000014.1"/>
</dbReference>
<protein>
    <recommendedName>
        <fullName evidence="4">Polysaccharide lyase-like protein</fullName>
    </recommendedName>
</protein>
<evidence type="ECO:0000313" key="3">
    <source>
        <dbReference type="Proteomes" id="UP000645257"/>
    </source>
</evidence>